<sequence length="361" mass="40140">MDLYNKYNVSEWGNRKETIRRKRLTTMISASAAALLILSLLLLSSCEKKDLCYLDAHPHVCHTRLTLKFNTAWDNEPIYSNYTRTASNVSVRYVLEFWTMGDDGRLETQLERKIVNGGALNEGNNSQTVNVDLPATKIAVLAWAEPLASGQTSNPYFDVASLSSVKMLEPFGAGATKDAFSGSATWDYSGYGVPHSHANDLDFTEELELLRPFGTYTVISNDMEEYFEKEGADAPVPHTAKVNYQMWIPPMFDTFRQVASGSQSGAAFDHPVSIHTEGKEYKLAEDLIFIGPGDGTDNYYNIIVETHAADGSSIHKSGNAEIRMQRNKHTLVYGAFLTVRKPSSPGIDDDFDEIIEIVIPD</sequence>
<evidence type="ECO:0000313" key="2">
    <source>
        <dbReference type="EMBL" id="QIU97378.1"/>
    </source>
</evidence>
<evidence type="ECO:0000259" key="1">
    <source>
        <dbReference type="Pfam" id="PF20200"/>
    </source>
</evidence>
<proteinExistence type="predicted"/>
<dbReference type="Proteomes" id="UP000501780">
    <property type="component" value="Chromosome"/>
</dbReference>
<dbReference type="Pfam" id="PF20200">
    <property type="entry name" value="DUF6562"/>
    <property type="match status" value="1"/>
</dbReference>
<dbReference type="KEGG" id="bfc:BacF7301_01280"/>
<dbReference type="EMBL" id="CP050831">
    <property type="protein sequence ID" value="QIU97378.1"/>
    <property type="molecule type" value="Genomic_DNA"/>
</dbReference>
<dbReference type="InterPro" id="IPR046692">
    <property type="entry name" value="DUF6562"/>
</dbReference>
<gene>
    <name evidence="2" type="ORF">BacF7301_01280</name>
</gene>
<protein>
    <recommendedName>
        <fullName evidence="1">DUF6562 domain-containing protein</fullName>
    </recommendedName>
</protein>
<keyword evidence="3" id="KW-1185">Reference proteome</keyword>
<accession>A0A6H0KY39</accession>
<dbReference type="AlphaFoldDB" id="A0A6H0KY39"/>
<feature type="domain" description="DUF6562" evidence="1">
    <location>
        <begin position="60"/>
        <end position="360"/>
    </location>
</feature>
<reference evidence="2 3" key="1">
    <citation type="submission" date="2020-03" db="EMBL/GenBank/DDBJ databases">
        <title>Genomic analysis of Bacteroides faecium CBA7301.</title>
        <authorList>
            <person name="Kim J."/>
            <person name="Roh S.W."/>
        </authorList>
    </citation>
    <scope>NUCLEOTIDE SEQUENCE [LARGE SCALE GENOMIC DNA]</scope>
    <source>
        <strain evidence="2 3">CBA7301</strain>
    </source>
</reference>
<organism evidence="2 3">
    <name type="scientific">Bacteroides faecium</name>
    <dbReference type="NCBI Taxonomy" id="2715212"/>
    <lineage>
        <taxon>Bacteria</taxon>
        <taxon>Pseudomonadati</taxon>
        <taxon>Bacteroidota</taxon>
        <taxon>Bacteroidia</taxon>
        <taxon>Bacteroidales</taxon>
        <taxon>Bacteroidaceae</taxon>
        <taxon>Bacteroides</taxon>
    </lineage>
</organism>
<name>A0A6H0KY39_9BACE</name>
<evidence type="ECO:0000313" key="3">
    <source>
        <dbReference type="Proteomes" id="UP000501780"/>
    </source>
</evidence>